<dbReference type="Pfam" id="PF00059">
    <property type="entry name" value="Lectin_C"/>
    <property type="match status" value="1"/>
</dbReference>
<evidence type="ECO:0000256" key="1">
    <source>
        <dbReference type="ARBA" id="ARBA00023157"/>
    </source>
</evidence>
<feature type="chain" id="PRO_5035734485" description="C-type lectin domain-containing protein" evidence="2">
    <location>
        <begin position="30"/>
        <end position="173"/>
    </location>
</feature>
<dbReference type="SMART" id="SM00034">
    <property type="entry name" value="CLECT"/>
    <property type="match status" value="1"/>
</dbReference>
<keyword evidence="1" id="KW-1015">Disulfide bond</keyword>
<dbReference type="PROSITE" id="PS50041">
    <property type="entry name" value="C_TYPE_LECTIN_2"/>
    <property type="match status" value="1"/>
</dbReference>
<dbReference type="AlphaFoldDB" id="A0A8C4NYT1"/>
<dbReference type="InterPro" id="IPR016186">
    <property type="entry name" value="C-type_lectin-like/link_sf"/>
</dbReference>
<protein>
    <recommendedName>
        <fullName evidence="3">C-type lectin domain-containing protein</fullName>
    </recommendedName>
</protein>
<feature type="domain" description="C-type lectin" evidence="3">
    <location>
        <begin position="53"/>
        <end position="170"/>
    </location>
</feature>
<dbReference type="PRINTS" id="PR01504">
    <property type="entry name" value="PNCREATITSAP"/>
</dbReference>
<dbReference type="InterPro" id="IPR016187">
    <property type="entry name" value="CTDL_fold"/>
</dbReference>
<evidence type="ECO:0000259" key="3">
    <source>
        <dbReference type="PROSITE" id="PS50041"/>
    </source>
</evidence>
<dbReference type="InterPro" id="IPR018378">
    <property type="entry name" value="C-type_lectin_CS"/>
</dbReference>
<keyword evidence="5" id="KW-1185">Reference proteome</keyword>
<reference evidence="4" key="1">
    <citation type="submission" date="2025-08" db="UniProtKB">
        <authorList>
            <consortium name="Ensembl"/>
        </authorList>
    </citation>
    <scope>IDENTIFICATION</scope>
</reference>
<dbReference type="Ensembl" id="ENSDLAT00005060875.2">
    <property type="protein sequence ID" value="ENSDLAP00005057394.2"/>
    <property type="gene ID" value="ENSDLAG00005024335.2"/>
</dbReference>
<keyword evidence="2" id="KW-0732">Signal</keyword>
<dbReference type="Gene3D" id="3.10.100.10">
    <property type="entry name" value="Mannose-Binding Protein A, subunit A"/>
    <property type="match status" value="1"/>
</dbReference>
<dbReference type="SUPFAM" id="SSF56436">
    <property type="entry name" value="C-type lectin-like"/>
    <property type="match status" value="1"/>
</dbReference>
<sequence length="173" mass="19282">MFILSATGIATAKMASGFHLAFFLCLANGLLIAGTGSTRISRSAGCSYGWSRYGCQCFRVFVHHQSMADAELTCVGYGGNLASVHSSAEHYFIRNLIFQKYRSYVTAWIGYFDAIQEGKWMWTDGSKSTYTCWGHGEPNNVGGEHCTETNFRGNSWNDLPCHFRRPFVCARKA</sequence>
<proteinExistence type="predicted"/>
<dbReference type="PANTHER" id="PTHR22803">
    <property type="entry name" value="MANNOSE, PHOSPHOLIPASE, LECTIN RECEPTOR RELATED"/>
    <property type="match status" value="1"/>
</dbReference>
<evidence type="ECO:0000313" key="4">
    <source>
        <dbReference type="Ensembl" id="ENSDLAP00005057394.2"/>
    </source>
</evidence>
<dbReference type="InterPro" id="IPR001304">
    <property type="entry name" value="C-type_lectin-like"/>
</dbReference>
<evidence type="ECO:0000256" key="2">
    <source>
        <dbReference type="SAM" id="SignalP"/>
    </source>
</evidence>
<accession>A0A8C4NYT1</accession>
<name>A0A8C4NYT1_DICLA</name>
<feature type="signal peptide" evidence="2">
    <location>
        <begin position="1"/>
        <end position="29"/>
    </location>
</feature>
<dbReference type="InterPro" id="IPR050111">
    <property type="entry name" value="C-type_lectin/snaclec_domain"/>
</dbReference>
<dbReference type="Proteomes" id="UP000694389">
    <property type="component" value="Unassembled WGS sequence"/>
</dbReference>
<evidence type="ECO:0000313" key="5">
    <source>
        <dbReference type="Proteomes" id="UP000694389"/>
    </source>
</evidence>
<dbReference type="CDD" id="cd00037">
    <property type="entry name" value="CLECT"/>
    <property type="match status" value="1"/>
</dbReference>
<organism evidence="4 5">
    <name type="scientific">Dicentrarchus labrax</name>
    <name type="common">European seabass</name>
    <name type="synonym">Morone labrax</name>
    <dbReference type="NCBI Taxonomy" id="13489"/>
    <lineage>
        <taxon>Eukaryota</taxon>
        <taxon>Metazoa</taxon>
        <taxon>Chordata</taxon>
        <taxon>Craniata</taxon>
        <taxon>Vertebrata</taxon>
        <taxon>Euteleostomi</taxon>
        <taxon>Actinopterygii</taxon>
        <taxon>Neopterygii</taxon>
        <taxon>Teleostei</taxon>
        <taxon>Neoteleostei</taxon>
        <taxon>Acanthomorphata</taxon>
        <taxon>Eupercaria</taxon>
        <taxon>Moronidae</taxon>
        <taxon>Dicentrarchus</taxon>
    </lineage>
</organism>
<reference evidence="4" key="2">
    <citation type="submission" date="2025-09" db="UniProtKB">
        <authorList>
            <consortium name="Ensembl"/>
        </authorList>
    </citation>
    <scope>IDENTIFICATION</scope>
</reference>
<dbReference type="PROSITE" id="PS00615">
    <property type="entry name" value="C_TYPE_LECTIN_1"/>
    <property type="match status" value="1"/>
</dbReference>
<dbReference type="GeneTree" id="ENSGT00940000162818"/>